<evidence type="ECO:0008006" key="3">
    <source>
        <dbReference type="Google" id="ProtNLM"/>
    </source>
</evidence>
<dbReference type="AlphaFoldDB" id="A0A6G1ILZ8"/>
<organism evidence="1 2">
    <name type="scientific">Lentithecium fluviatile CBS 122367</name>
    <dbReference type="NCBI Taxonomy" id="1168545"/>
    <lineage>
        <taxon>Eukaryota</taxon>
        <taxon>Fungi</taxon>
        <taxon>Dikarya</taxon>
        <taxon>Ascomycota</taxon>
        <taxon>Pezizomycotina</taxon>
        <taxon>Dothideomycetes</taxon>
        <taxon>Pleosporomycetidae</taxon>
        <taxon>Pleosporales</taxon>
        <taxon>Massarineae</taxon>
        <taxon>Lentitheciaceae</taxon>
        <taxon>Lentithecium</taxon>
    </lineage>
</organism>
<dbReference type="EMBL" id="MU005605">
    <property type="protein sequence ID" value="KAF2679266.1"/>
    <property type="molecule type" value="Genomic_DNA"/>
</dbReference>
<accession>A0A6G1ILZ8</accession>
<sequence>MPPEAHSTPSTFQPATTPTAAFPKFNFLPLPRELRDKIYTFTLADCAHLSITTNSPPNSLTLYPNLLPGGCFASRQTHHESIHSYLRSKTLIVPRMGVEIVHALDVFMNG</sequence>
<dbReference type="Proteomes" id="UP000799291">
    <property type="component" value="Unassembled WGS sequence"/>
</dbReference>
<name>A0A6G1ILZ8_9PLEO</name>
<protein>
    <recommendedName>
        <fullName evidence="3">F-box domain-containing protein</fullName>
    </recommendedName>
</protein>
<reference evidence="1" key="1">
    <citation type="journal article" date="2020" name="Stud. Mycol.">
        <title>101 Dothideomycetes genomes: a test case for predicting lifestyles and emergence of pathogens.</title>
        <authorList>
            <person name="Haridas S."/>
            <person name="Albert R."/>
            <person name="Binder M."/>
            <person name="Bloem J."/>
            <person name="Labutti K."/>
            <person name="Salamov A."/>
            <person name="Andreopoulos B."/>
            <person name="Baker S."/>
            <person name="Barry K."/>
            <person name="Bills G."/>
            <person name="Bluhm B."/>
            <person name="Cannon C."/>
            <person name="Castanera R."/>
            <person name="Culley D."/>
            <person name="Daum C."/>
            <person name="Ezra D."/>
            <person name="Gonzalez J."/>
            <person name="Henrissat B."/>
            <person name="Kuo A."/>
            <person name="Liang C."/>
            <person name="Lipzen A."/>
            <person name="Lutzoni F."/>
            <person name="Magnuson J."/>
            <person name="Mondo S."/>
            <person name="Nolan M."/>
            <person name="Ohm R."/>
            <person name="Pangilinan J."/>
            <person name="Park H.-J."/>
            <person name="Ramirez L."/>
            <person name="Alfaro M."/>
            <person name="Sun H."/>
            <person name="Tritt A."/>
            <person name="Yoshinaga Y."/>
            <person name="Zwiers L.-H."/>
            <person name="Turgeon B."/>
            <person name="Goodwin S."/>
            <person name="Spatafora J."/>
            <person name="Crous P."/>
            <person name="Grigoriev I."/>
        </authorList>
    </citation>
    <scope>NUCLEOTIDE SEQUENCE</scope>
    <source>
        <strain evidence="1">CBS 122367</strain>
    </source>
</reference>
<dbReference type="OrthoDB" id="3756103at2759"/>
<gene>
    <name evidence="1" type="ORF">K458DRAFT_394172</name>
</gene>
<evidence type="ECO:0000313" key="2">
    <source>
        <dbReference type="Proteomes" id="UP000799291"/>
    </source>
</evidence>
<keyword evidence="2" id="KW-1185">Reference proteome</keyword>
<proteinExistence type="predicted"/>
<evidence type="ECO:0000313" key="1">
    <source>
        <dbReference type="EMBL" id="KAF2679266.1"/>
    </source>
</evidence>